<dbReference type="GO" id="GO:0004843">
    <property type="term" value="F:cysteine-type deubiquitinase activity"/>
    <property type="evidence" value="ECO:0007669"/>
    <property type="project" value="InterPro"/>
</dbReference>
<proteinExistence type="predicted"/>
<organism evidence="2">
    <name type="scientific">Brassica napus</name>
    <name type="common">Rape</name>
    <dbReference type="NCBI Taxonomy" id="3708"/>
    <lineage>
        <taxon>Eukaryota</taxon>
        <taxon>Viridiplantae</taxon>
        <taxon>Streptophyta</taxon>
        <taxon>Embryophyta</taxon>
        <taxon>Tracheophyta</taxon>
        <taxon>Spermatophyta</taxon>
        <taxon>Magnoliopsida</taxon>
        <taxon>eudicotyledons</taxon>
        <taxon>Gunneridae</taxon>
        <taxon>Pentapetalae</taxon>
        <taxon>rosids</taxon>
        <taxon>malvids</taxon>
        <taxon>Brassicales</taxon>
        <taxon>Brassicaceae</taxon>
        <taxon>Brassiceae</taxon>
        <taxon>Brassica</taxon>
    </lineage>
</organism>
<dbReference type="PROSITE" id="PS50235">
    <property type="entry name" value="USP_3"/>
    <property type="match status" value="1"/>
</dbReference>
<dbReference type="Pfam" id="PF00443">
    <property type="entry name" value="UCH"/>
    <property type="match status" value="1"/>
</dbReference>
<dbReference type="Proteomes" id="UP001295469">
    <property type="component" value="Chromosome A05"/>
</dbReference>
<dbReference type="AlphaFoldDB" id="A0A816SXJ0"/>
<evidence type="ECO:0000259" key="1">
    <source>
        <dbReference type="PROSITE" id="PS50235"/>
    </source>
</evidence>
<dbReference type="InterPro" id="IPR028889">
    <property type="entry name" value="USP"/>
</dbReference>
<reference evidence="2" key="1">
    <citation type="submission" date="2021-01" db="EMBL/GenBank/DDBJ databases">
        <authorList>
            <consortium name="Genoscope - CEA"/>
            <person name="William W."/>
        </authorList>
    </citation>
    <scope>NUCLEOTIDE SEQUENCE</scope>
</reference>
<dbReference type="InterPro" id="IPR038765">
    <property type="entry name" value="Papain-like_cys_pep_sf"/>
</dbReference>
<dbReference type="SUPFAM" id="SSF54001">
    <property type="entry name" value="Cysteine proteinases"/>
    <property type="match status" value="1"/>
</dbReference>
<accession>A0A816SXJ0</accession>
<dbReference type="GO" id="GO:0016579">
    <property type="term" value="P:protein deubiquitination"/>
    <property type="evidence" value="ECO:0007669"/>
    <property type="project" value="InterPro"/>
</dbReference>
<dbReference type="Gene3D" id="3.90.70.10">
    <property type="entry name" value="Cysteine proteinases"/>
    <property type="match status" value="1"/>
</dbReference>
<evidence type="ECO:0000313" key="2">
    <source>
        <dbReference type="EMBL" id="CAF2093621.1"/>
    </source>
</evidence>
<gene>
    <name evidence="2" type="ORF">DARMORV10_A05P01970.1</name>
</gene>
<dbReference type="EMBL" id="HG994359">
    <property type="protein sequence ID" value="CAF2093621.1"/>
    <property type="molecule type" value="Genomic_DNA"/>
</dbReference>
<sequence>MTTRARSRRKPRRNRYIDELSFHDRLNQRNTNQEKAKRVIRFISSLKRCSTLAILYLLLGFKLLEENRWYNFDDSNISHVNEDDVKSGAVYVLFYRRSL</sequence>
<name>A0A816SXJ0_BRANA</name>
<dbReference type="InterPro" id="IPR001394">
    <property type="entry name" value="Peptidase_C19_UCH"/>
</dbReference>
<feature type="domain" description="USP" evidence="1">
    <location>
        <begin position="1"/>
        <end position="98"/>
    </location>
</feature>
<protein>
    <submittedName>
        <fullName evidence="2">(rape) hypothetical protein</fullName>
    </submittedName>
</protein>